<keyword evidence="4" id="KW-0614">Plasmid</keyword>
<dbReference type="AlphaFoldDB" id="A0AAN1LCD1"/>
<evidence type="ECO:0000259" key="3">
    <source>
        <dbReference type="Pfam" id="PF11800"/>
    </source>
</evidence>
<feature type="region of interest" description="Disordered" evidence="1">
    <location>
        <begin position="244"/>
        <end position="264"/>
    </location>
</feature>
<dbReference type="Proteomes" id="UP000218606">
    <property type="component" value="Plasmid pP13_b"/>
</dbReference>
<evidence type="ECO:0000313" key="5">
    <source>
        <dbReference type="Proteomes" id="UP000218606"/>
    </source>
</evidence>
<dbReference type="SUPFAM" id="SSF46785">
    <property type="entry name" value="Winged helix' DNA-binding domain"/>
    <property type="match status" value="2"/>
</dbReference>
<sequence>MEYPLRIIVVNSVRSTGADDFCLFVKKSMKHASQVAFGMAEPCALPSVDKWDILSALTKAAPEFGVSHRTLSVLKALMTFMPDQMIAAKRGGAVVFPSNRKLSERLNGMPESTLRRHLAKLVETGIVCRQDSPNRKRFARNVGTNRAVAYGFDLSPLAVHAAQVQAIAAEAALKAERIAVLRDRLALLRQKILASHQQLPPLPQEKLERARLSLRRRADEADLCALIDALTDIAATLPALQTQDSQLETRAGSDEMSGSDSQNERHIQYLNKSISDSEGSYQPGTTEAEDATAHSIEEPLQDVLSSCQEYRQFFPDGIRSWHDLTRTASQLVPMMGIEQPVFHEAQHIMGSQTASTLILCMLERLGEIRSPGAYLRRLSQKAQVGQFSIKTIIASVRKRQKLSADNFEAVPV</sequence>
<geneLocation type="plasmid" evidence="5">
    <name>pp13_b</name>
</geneLocation>
<evidence type="ECO:0000259" key="2">
    <source>
        <dbReference type="Pfam" id="PF03428"/>
    </source>
</evidence>
<dbReference type="InterPro" id="IPR047611">
    <property type="entry name" value="RepABC_RepC"/>
</dbReference>
<dbReference type="InterPro" id="IPR005090">
    <property type="entry name" value="RepC_N"/>
</dbReference>
<dbReference type="GO" id="GO:0006355">
    <property type="term" value="P:regulation of DNA-templated transcription"/>
    <property type="evidence" value="ECO:0007669"/>
    <property type="project" value="UniProtKB-ARBA"/>
</dbReference>
<dbReference type="InterPro" id="IPR021760">
    <property type="entry name" value="RepC_C"/>
</dbReference>
<feature type="domain" description="Plasmid replication protein C C-terminal" evidence="3">
    <location>
        <begin position="299"/>
        <end position="398"/>
    </location>
</feature>
<feature type="domain" description="Plasmid replication protein C N-terminal" evidence="2">
    <location>
        <begin position="44"/>
        <end position="194"/>
    </location>
</feature>
<evidence type="ECO:0000313" key="4">
    <source>
        <dbReference type="EMBL" id="ATG45558.1"/>
    </source>
</evidence>
<protein>
    <submittedName>
        <fullName evidence="4">Plasmid replication protein RepC-8</fullName>
    </submittedName>
</protein>
<dbReference type="Pfam" id="PF03428">
    <property type="entry name" value="RP-C"/>
    <property type="match status" value="1"/>
</dbReference>
<evidence type="ECO:0000256" key="1">
    <source>
        <dbReference type="SAM" id="MobiDB-lite"/>
    </source>
</evidence>
<dbReference type="EMBL" id="CP010769">
    <property type="protein sequence ID" value="ATG45558.1"/>
    <property type="molecule type" value="Genomic_DNA"/>
</dbReference>
<gene>
    <name evidence="4" type="primary">repC-8</name>
    <name evidence="4" type="ORF">PhaeoP13_03676</name>
</gene>
<dbReference type="InterPro" id="IPR011991">
    <property type="entry name" value="ArsR-like_HTH"/>
</dbReference>
<dbReference type="Pfam" id="PF11800">
    <property type="entry name" value="RP-C_C"/>
    <property type="match status" value="1"/>
</dbReference>
<dbReference type="Gene3D" id="1.10.10.10">
    <property type="entry name" value="Winged helix-like DNA-binding domain superfamily/Winged helix DNA-binding domain"/>
    <property type="match status" value="1"/>
</dbReference>
<dbReference type="NCBIfam" id="NF040974">
    <property type="entry name" value="RepABC_RepC"/>
    <property type="match status" value="1"/>
</dbReference>
<accession>A0AAN1LCD1</accession>
<reference evidence="4 5" key="1">
    <citation type="journal article" date="2017" name="Front. Microbiol.">
        <title>Phaeobacter piscinae sp. nov., a species of the Roseobacter group and potential aquaculture probiont.</title>
        <authorList>
            <person name="Sonnenschein E.C."/>
            <person name="Phippen C.B.W."/>
            <person name="Nielsen K.F."/>
            <person name="Mateiu R.V."/>
            <person name="Melchiorsen J."/>
            <person name="Gram L."/>
            <person name="Overmann J."/>
            <person name="Freese H.M."/>
        </authorList>
    </citation>
    <scope>NUCLEOTIDE SEQUENCE [LARGE SCALE GENOMIC DNA]</scope>
    <source>
        <strain evidence="4 5">P13</strain>
    </source>
</reference>
<proteinExistence type="predicted"/>
<organism evidence="4 5">
    <name type="scientific">Phaeobacter piscinae</name>
    <dbReference type="NCBI Taxonomy" id="1580596"/>
    <lineage>
        <taxon>Bacteria</taxon>
        <taxon>Pseudomonadati</taxon>
        <taxon>Pseudomonadota</taxon>
        <taxon>Alphaproteobacteria</taxon>
        <taxon>Rhodobacterales</taxon>
        <taxon>Roseobacteraceae</taxon>
        <taxon>Phaeobacter</taxon>
    </lineage>
</organism>
<dbReference type="InterPro" id="IPR036390">
    <property type="entry name" value="WH_DNA-bd_sf"/>
</dbReference>
<name>A0AAN1LCD1_9RHOB</name>
<dbReference type="CDD" id="cd00090">
    <property type="entry name" value="HTH_ARSR"/>
    <property type="match status" value="1"/>
</dbReference>
<dbReference type="InterPro" id="IPR036388">
    <property type="entry name" value="WH-like_DNA-bd_sf"/>
</dbReference>